<accession>A0ACB9BGQ9</accession>
<reference evidence="1 2" key="2">
    <citation type="journal article" date="2022" name="Mol. Ecol. Resour.">
        <title>The genomes of chicory, endive, great burdock and yacon provide insights into Asteraceae paleo-polyploidization history and plant inulin production.</title>
        <authorList>
            <person name="Fan W."/>
            <person name="Wang S."/>
            <person name="Wang H."/>
            <person name="Wang A."/>
            <person name="Jiang F."/>
            <person name="Liu H."/>
            <person name="Zhao H."/>
            <person name="Xu D."/>
            <person name="Zhang Y."/>
        </authorList>
    </citation>
    <scope>NUCLEOTIDE SEQUENCE [LARGE SCALE GENOMIC DNA]</scope>
    <source>
        <strain evidence="2">cv. Punajuju</strain>
        <tissue evidence="1">Leaves</tissue>
    </source>
</reference>
<reference evidence="2" key="1">
    <citation type="journal article" date="2022" name="Mol. Ecol. Resour.">
        <title>The genomes of chicory, endive, great burdock and yacon provide insights into Asteraceae palaeo-polyploidization history and plant inulin production.</title>
        <authorList>
            <person name="Fan W."/>
            <person name="Wang S."/>
            <person name="Wang H."/>
            <person name="Wang A."/>
            <person name="Jiang F."/>
            <person name="Liu H."/>
            <person name="Zhao H."/>
            <person name="Xu D."/>
            <person name="Zhang Y."/>
        </authorList>
    </citation>
    <scope>NUCLEOTIDE SEQUENCE [LARGE SCALE GENOMIC DNA]</scope>
    <source>
        <strain evidence="2">cv. Punajuju</strain>
    </source>
</reference>
<dbReference type="Proteomes" id="UP001055811">
    <property type="component" value="Linkage Group LG06"/>
</dbReference>
<dbReference type="EMBL" id="CM042014">
    <property type="protein sequence ID" value="KAI3721133.1"/>
    <property type="molecule type" value="Genomic_DNA"/>
</dbReference>
<keyword evidence="2" id="KW-1185">Reference proteome</keyword>
<protein>
    <submittedName>
        <fullName evidence="1">Uncharacterized protein</fullName>
    </submittedName>
</protein>
<sequence>MEVTAIQKLMKMAVKKLTKKSEDKQTTKTKNDTNIFVSLPDDVFIAILKRFPDAFLRYKAKYVCKQWFDIISNRILLDHASFILQKPTGIYTVRLVDLRKEGQGIEVKEQYLDIPHTGIIRSWCNEFLVIMDIYRKGRMMEWEKLSYDLKYGVVKELNINIEYGDYYVVHSSAPEFEESQAINAKIRLLKLA</sequence>
<gene>
    <name evidence="1" type="ORF">L2E82_32137</name>
</gene>
<comment type="caution">
    <text evidence="1">The sequence shown here is derived from an EMBL/GenBank/DDBJ whole genome shotgun (WGS) entry which is preliminary data.</text>
</comment>
<organism evidence="1 2">
    <name type="scientific">Cichorium intybus</name>
    <name type="common">Chicory</name>
    <dbReference type="NCBI Taxonomy" id="13427"/>
    <lineage>
        <taxon>Eukaryota</taxon>
        <taxon>Viridiplantae</taxon>
        <taxon>Streptophyta</taxon>
        <taxon>Embryophyta</taxon>
        <taxon>Tracheophyta</taxon>
        <taxon>Spermatophyta</taxon>
        <taxon>Magnoliopsida</taxon>
        <taxon>eudicotyledons</taxon>
        <taxon>Gunneridae</taxon>
        <taxon>Pentapetalae</taxon>
        <taxon>asterids</taxon>
        <taxon>campanulids</taxon>
        <taxon>Asterales</taxon>
        <taxon>Asteraceae</taxon>
        <taxon>Cichorioideae</taxon>
        <taxon>Cichorieae</taxon>
        <taxon>Cichoriinae</taxon>
        <taxon>Cichorium</taxon>
    </lineage>
</organism>
<proteinExistence type="predicted"/>
<evidence type="ECO:0000313" key="2">
    <source>
        <dbReference type="Proteomes" id="UP001055811"/>
    </source>
</evidence>
<evidence type="ECO:0000313" key="1">
    <source>
        <dbReference type="EMBL" id="KAI3721133.1"/>
    </source>
</evidence>
<name>A0ACB9BGQ9_CICIN</name>